<protein>
    <submittedName>
        <fullName evidence="1">Uncharacterized protein</fullName>
    </submittedName>
</protein>
<keyword evidence="2" id="KW-1185">Reference proteome</keyword>
<evidence type="ECO:0000313" key="2">
    <source>
        <dbReference type="Proteomes" id="UP000654482"/>
    </source>
</evidence>
<reference evidence="1" key="1">
    <citation type="submission" date="2020-10" db="EMBL/GenBank/DDBJ databases">
        <authorList>
            <person name="Castelo-Branco R."/>
            <person name="Eusebio N."/>
            <person name="Adriana R."/>
            <person name="Vieira A."/>
            <person name="Brugerolle De Fraissinette N."/>
            <person name="Rezende De Castro R."/>
            <person name="Schneider M.P."/>
            <person name="Vasconcelos V."/>
            <person name="Leao P.N."/>
        </authorList>
    </citation>
    <scope>NUCLEOTIDE SEQUENCE</scope>
    <source>
        <strain evidence="1">LEGE 07157</strain>
    </source>
</reference>
<gene>
    <name evidence="1" type="ORF">IQ249_10970</name>
</gene>
<proteinExistence type="predicted"/>
<dbReference type="Proteomes" id="UP000654482">
    <property type="component" value="Unassembled WGS sequence"/>
</dbReference>
<comment type="caution">
    <text evidence="1">The sequence shown here is derived from an EMBL/GenBank/DDBJ whole genome shotgun (WGS) entry which is preliminary data.</text>
</comment>
<organism evidence="1 2">
    <name type="scientific">Lusitaniella coriacea LEGE 07157</name>
    <dbReference type="NCBI Taxonomy" id="945747"/>
    <lineage>
        <taxon>Bacteria</taxon>
        <taxon>Bacillati</taxon>
        <taxon>Cyanobacteriota</taxon>
        <taxon>Cyanophyceae</taxon>
        <taxon>Spirulinales</taxon>
        <taxon>Lusitaniellaceae</taxon>
        <taxon>Lusitaniella</taxon>
    </lineage>
</organism>
<name>A0A8J7DWE7_9CYAN</name>
<evidence type="ECO:0000313" key="1">
    <source>
        <dbReference type="EMBL" id="MBE9116421.1"/>
    </source>
</evidence>
<dbReference type="RefSeq" id="WP_194029515.1">
    <property type="nucleotide sequence ID" value="NZ_JADEWZ010000014.1"/>
</dbReference>
<accession>A0A8J7DWE7</accession>
<sequence>MQNFHELGQPTAIQNSKTRFQAFSPERESQGSEPSEVICHFFISAVRQYSPQRVLQYFKNIFFLQRHSLDGAVEQALLDLVAFDRKEEFLNTLNRSCYILINNWSASKEKIYHSKLLVELLPEAGYIDPKNCSFTQKIKTWLKIFVESEQYQTLQSLIAQDVVSEKLSTSSQGAEKQWTNRYSYYLVKHQANNTSNIKEHRAAAKSLSKQIKEQFKFDLAMYFVYSQLSAPKKQVRKNPTTLTPEILNLIQKTLSGRKNLNYKNLANIFLKQVEGIRYKDLKKSILNYLKYSLHKQNILPTWLEAGLSEFLATLYEEHDERPWDDYLLLRTCNRLIEYLTKPNFSNPSNPATILAVQKNYLTWTVVVLKILLICNDSYNHLITCMVDLIQQNEARSMSECQWLIRFLDTLNVVLAIAYENPRHNLLSLPKQEPIKNTSDPLPHYDVRDELALDEFYATTEALAGFEAN</sequence>
<dbReference type="EMBL" id="JADEWZ010000014">
    <property type="protein sequence ID" value="MBE9116421.1"/>
    <property type="molecule type" value="Genomic_DNA"/>
</dbReference>
<dbReference type="AlphaFoldDB" id="A0A8J7DWE7"/>